<keyword evidence="1" id="KW-0472">Membrane</keyword>
<reference evidence="3 4" key="1">
    <citation type="submission" date="2015-08" db="EMBL/GenBank/DDBJ databases">
        <title>Whole genome sequence of Flavobacterium akiainvivens IK-1T, from decaying Wikstroemia oahuensis, an endemic Hawaiian shrub.</title>
        <authorList>
            <person name="Wan X."/>
            <person name="Hou S."/>
            <person name="Saito J."/>
            <person name="Donachie S."/>
        </authorList>
    </citation>
    <scope>NUCLEOTIDE SEQUENCE [LARGE SCALE GENOMIC DNA]</scope>
    <source>
        <strain evidence="3 4">IK-1</strain>
    </source>
</reference>
<evidence type="ECO:0000259" key="2">
    <source>
        <dbReference type="Pfam" id="PF12146"/>
    </source>
</evidence>
<dbReference type="AlphaFoldDB" id="A0A0M8MFB1"/>
<gene>
    <name evidence="3" type="ORF">AM493_02690</name>
</gene>
<dbReference type="RefSeq" id="WP_054406123.1">
    <property type="nucleotide sequence ID" value="NZ_FOYA01000006.1"/>
</dbReference>
<evidence type="ECO:0000256" key="1">
    <source>
        <dbReference type="SAM" id="Phobius"/>
    </source>
</evidence>
<accession>A0A0M8MFB1</accession>
<dbReference type="Gene3D" id="3.40.50.1820">
    <property type="entry name" value="alpha/beta hydrolase"/>
    <property type="match status" value="1"/>
</dbReference>
<evidence type="ECO:0000313" key="4">
    <source>
        <dbReference type="Proteomes" id="UP000037755"/>
    </source>
</evidence>
<dbReference type="PANTHER" id="PTHR43358">
    <property type="entry name" value="ALPHA/BETA-HYDROLASE"/>
    <property type="match status" value="1"/>
</dbReference>
<dbReference type="InterPro" id="IPR052920">
    <property type="entry name" value="DNA-binding_regulatory"/>
</dbReference>
<dbReference type="Pfam" id="PF12146">
    <property type="entry name" value="Hydrolase_4"/>
    <property type="match status" value="1"/>
</dbReference>
<organism evidence="3 4">
    <name type="scientific">Flavobacterium akiainvivens</name>
    <dbReference type="NCBI Taxonomy" id="1202724"/>
    <lineage>
        <taxon>Bacteria</taxon>
        <taxon>Pseudomonadati</taxon>
        <taxon>Bacteroidota</taxon>
        <taxon>Flavobacteriia</taxon>
        <taxon>Flavobacteriales</taxon>
        <taxon>Flavobacteriaceae</taxon>
        <taxon>Flavobacterium</taxon>
    </lineage>
</organism>
<dbReference type="InterPro" id="IPR022742">
    <property type="entry name" value="Hydrolase_4"/>
</dbReference>
<keyword evidence="4" id="KW-1185">Reference proteome</keyword>
<dbReference type="Proteomes" id="UP000037755">
    <property type="component" value="Unassembled WGS sequence"/>
</dbReference>
<protein>
    <recommendedName>
        <fullName evidence="2">Serine aminopeptidase S33 domain-containing protein</fullName>
    </recommendedName>
</protein>
<proteinExistence type="predicted"/>
<name>A0A0M8MFB1_9FLAO</name>
<sequence length="312" mass="34831">MKPHKKYLKRIARILLVIFILMNVIAAFHAYKFTHFSETAAPRTKADSLTPLQKLKIVFTGVDAPRPENDIKPSQPFETIPLQSNKKIECWYVKAENAKGTMLLFHGYQGNKSKLIEQSDIFHNLGYNTLLVDFMGSGGSEGNQTTIGFKEAEQVKTCFEYIKNKGEQNIYLCGNSMGAAAILKAIDTYNINPKAIMIGCPFGAMYTTVCARFELMGIPKFPMAGLLTFWGGVENGFWAFGHNPQEYAKAVKCPTLLAYGANDNRVSRAETDAIFTNLAGTKTLKVYTQAGHDFLTTHKQQWAQDVTAFLKK</sequence>
<keyword evidence="1" id="KW-1133">Transmembrane helix</keyword>
<dbReference type="EMBL" id="LIYD01000005">
    <property type="protein sequence ID" value="KOS05061.1"/>
    <property type="molecule type" value="Genomic_DNA"/>
</dbReference>
<dbReference type="SUPFAM" id="SSF53474">
    <property type="entry name" value="alpha/beta-Hydrolases"/>
    <property type="match status" value="1"/>
</dbReference>
<dbReference type="InterPro" id="IPR029058">
    <property type="entry name" value="AB_hydrolase_fold"/>
</dbReference>
<feature type="domain" description="Serine aminopeptidase S33" evidence="2">
    <location>
        <begin position="97"/>
        <end position="203"/>
    </location>
</feature>
<dbReference type="STRING" id="1202724.AM493_02690"/>
<dbReference type="PATRIC" id="fig|1202724.3.peg.551"/>
<keyword evidence="1" id="KW-0812">Transmembrane</keyword>
<comment type="caution">
    <text evidence="3">The sequence shown here is derived from an EMBL/GenBank/DDBJ whole genome shotgun (WGS) entry which is preliminary data.</text>
</comment>
<feature type="transmembrane region" description="Helical" evidence="1">
    <location>
        <begin position="12"/>
        <end position="31"/>
    </location>
</feature>
<dbReference type="PANTHER" id="PTHR43358:SF4">
    <property type="entry name" value="ALPHA_BETA HYDROLASE FOLD-1 DOMAIN-CONTAINING PROTEIN"/>
    <property type="match status" value="1"/>
</dbReference>
<dbReference type="OrthoDB" id="9777090at2"/>
<evidence type="ECO:0000313" key="3">
    <source>
        <dbReference type="EMBL" id="KOS05061.1"/>
    </source>
</evidence>